<keyword evidence="1" id="KW-0472">Membrane</keyword>
<evidence type="ECO:0008006" key="3">
    <source>
        <dbReference type="Google" id="ProtNLM"/>
    </source>
</evidence>
<dbReference type="AlphaFoldDB" id="Q1PF49"/>
<organism evidence="2">
    <name type="scientific">Arabidopsis thaliana</name>
    <name type="common">Mouse-ear cress</name>
    <dbReference type="NCBI Taxonomy" id="3702"/>
    <lineage>
        <taxon>Eukaryota</taxon>
        <taxon>Viridiplantae</taxon>
        <taxon>Streptophyta</taxon>
        <taxon>Embryophyta</taxon>
        <taxon>Tracheophyta</taxon>
        <taxon>Spermatophyta</taxon>
        <taxon>Magnoliopsida</taxon>
        <taxon>eudicotyledons</taxon>
        <taxon>Gunneridae</taxon>
        <taxon>Pentapetalae</taxon>
        <taxon>rosids</taxon>
        <taxon>malvids</taxon>
        <taxon>Brassicales</taxon>
        <taxon>Brassicaceae</taxon>
        <taxon>Camelineae</taxon>
        <taxon>Arabidopsis</taxon>
    </lineage>
</organism>
<reference evidence="2" key="1">
    <citation type="submission" date="2006-03" db="EMBL/GenBank/DDBJ databases">
        <authorList>
            <person name="Underwood B.A."/>
            <person name="Xiao Y."/>
            <person name="Moskal W."/>
            <person name="Monaghan E."/>
            <person name="Wang W."/>
            <person name="Redman J."/>
            <person name="Wu H.C."/>
            <person name="Utterback T."/>
            <person name="Town C.D."/>
        </authorList>
    </citation>
    <scope>NUCLEOTIDE SEQUENCE</scope>
</reference>
<accession>Q1PF49</accession>
<proteinExistence type="predicted"/>
<evidence type="ECO:0000256" key="1">
    <source>
        <dbReference type="SAM" id="Phobius"/>
    </source>
</evidence>
<gene>
    <name evidence="2" type="ordered locus">At2g18200</name>
</gene>
<keyword evidence="1" id="KW-1133">Transmembrane helix</keyword>
<keyword evidence="1" id="KW-0812">Transmembrane</keyword>
<protein>
    <recommendedName>
        <fullName evidence="3">Transmembrane protein</fullName>
    </recommendedName>
</protein>
<sequence length="44" mass="5423">MSEDWMAQFACHHCLIWFLAWKLFQNRRKVSTKPIDMEHSKERS</sequence>
<evidence type="ECO:0000313" key="2">
    <source>
        <dbReference type="EMBL" id="ABE65451.1"/>
    </source>
</evidence>
<name>Q1PF49_ARATH</name>
<dbReference type="EMBL" id="DQ446517">
    <property type="protein sequence ID" value="ABE65451.1"/>
    <property type="molecule type" value="Genomic_DNA"/>
</dbReference>
<feature type="transmembrane region" description="Helical" evidence="1">
    <location>
        <begin position="6"/>
        <end position="24"/>
    </location>
</feature>